<organism evidence="1 2">
    <name type="scientific">Solea senegalensis</name>
    <name type="common">Senegalese sole</name>
    <dbReference type="NCBI Taxonomy" id="28829"/>
    <lineage>
        <taxon>Eukaryota</taxon>
        <taxon>Metazoa</taxon>
        <taxon>Chordata</taxon>
        <taxon>Craniata</taxon>
        <taxon>Vertebrata</taxon>
        <taxon>Euteleostomi</taxon>
        <taxon>Actinopterygii</taxon>
        <taxon>Neopterygii</taxon>
        <taxon>Teleostei</taxon>
        <taxon>Neoteleostei</taxon>
        <taxon>Acanthomorphata</taxon>
        <taxon>Carangaria</taxon>
        <taxon>Pleuronectiformes</taxon>
        <taxon>Pleuronectoidei</taxon>
        <taxon>Soleidae</taxon>
        <taxon>Solea</taxon>
    </lineage>
</organism>
<dbReference type="AlphaFoldDB" id="A0AAV6R9U8"/>
<dbReference type="Proteomes" id="UP000693946">
    <property type="component" value="Linkage Group LG20"/>
</dbReference>
<dbReference type="EMBL" id="JAGKHQ010000013">
    <property type="protein sequence ID" value="KAG7501270.1"/>
    <property type="molecule type" value="Genomic_DNA"/>
</dbReference>
<keyword evidence="2" id="KW-1185">Reference proteome</keyword>
<sequence>MKREGQTVFMLHKANRASQRYTVRTLCSCCNIINTPWIKPPCGSTPESPDAAGNTSVDLTADLGSAMIVLGPLLDELHLDGDVARDAAAPYITGRTTVDEAHGLHLKHKVWVCEGSEVTAVGEASISSRNANAFTLFGGASFAQLCRKLFYSSQPITDERQTSCCCYVIWFQSL</sequence>
<evidence type="ECO:0000313" key="1">
    <source>
        <dbReference type="EMBL" id="KAG7501270.1"/>
    </source>
</evidence>
<reference evidence="1 2" key="1">
    <citation type="journal article" date="2021" name="Sci. Rep.">
        <title>Chromosome anchoring in Senegalese sole (Solea senegalensis) reveals sex-associated markers and genome rearrangements in flatfish.</title>
        <authorList>
            <person name="Guerrero-Cozar I."/>
            <person name="Gomez-Garrido J."/>
            <person name="Berbel C."/>
            <person name="Martinez-Blanch J.F."/>
            <person name="Alioto T."/>
            <person name="Claros M.G."/>
            <person name="Gagnaire P.A."/>
            <person name="Manchado M."/>
        </authorList>
    </citation>
    <scope>NUCLEOTIDE SEQUENCE [LARGE SCALE GENOMIC DNA]</scope>
    <source>
        <strain evidence="1">Sse05_10M</strain>
    </source>
</reference>
<name>A0AAV6R9U8_SOLSE</name>
<accession>A0AAV6R9U8</accession>
<protein>
    <submittedName>
        <fullName evidence="1">Uncharacterized protein</fullName>
    </submittedName>
</protein>
<proteinExistence type="predicted"/>
<comment type="caution">
    <text evidence="1">The sequence shown here is derived from an EMBL/GenBank/DDBJ whole genome shotgun (WGS) entry which is preliminary data.</text>
</comment>
<evidence type="ECO:0000313" key="2">
    <source>
        <dbReference type="Proteomes" id="UP000693946"/>
    </source>
</evidence>
<gene>
    <name evidence="1" type="ORF">JOB18_044288</name>
</gene>